<dbReference type="PANTHER" id="PTHR34069:SF2">
    <property type="entry name" value="BETA-KETOACYL-[ACYL-CARRIER-PROTEIN] SYNTHASE III"/>
    <property type="match status" value="1"/>
</dbReference>
<evidence type="ECO:0000256" key="1">
    <source>
        <dbReference type="ARBA" id="ARBA00022679"/>
    </source>
</evidence>
<keyword evidence="2" id="KW-0012">Acyltransferase</keyword>
<dbReference type="PANTHER" id="PTHR34069">
    <property type="entry name" value="3-OXOACYL-[ACYL-CARRIER-PROTEIN] SYNTHASE 3"/>
    <property type="match status" value="1"/>
</dbReference>
<dbReference type="GO" id="GO:0004315">
    <property type="term" value="F:3-oxoacyl-[acyl-carrier-protein] synthase activity"/>
    <property type="evidence" value="ECO:0007669"/>
    <property type="project" value="InterPro"/>
</dbReference>
<dbReference type="NCBIfam" id="NF006829">
    <property type="entry name" value="PRK09352.1"/>
    <property type="match status" value="1"/>
</dbReference>
<dbReference type="Pfam" id="PF08541">
    <property type="entry name" value="ACP_syn_III_C"/>
    <property type="match status" value="1"/>
</dbReference>
<sequence>MSNVILGTGSYLPERIVTNEDLEAIGVDYDRARAGNLSLDQWVRSRHGAVSRHWASPGECTSDMAAVAARRALEDARLDQRDVDVIVLATITNDYRLPQSAFMLQAKLGSKAQVIQLDSACTGFVDGLLVACSLLDAGRYETALVVGADTSTRLCDPKGFMPLTIFGDGAAAVVLHHQRMDNGYGVRSFATGSDGHLGEYVWVPGGAGKQPFSQEVLDQRLHYWQFKFSEIHAWGVDRFAFCALEAVKRAGLTIEDIAWVVPHQASVNILCALARRLELDMSKFVVTYPRTGNLMAASIPVALDEARRDGKFRDGDWLVMPAVGAGMAWGAVTYQWYDYAQHRAD</sequence>
<protein>
    <submittedName>
        <fullName evidence="5">Ketoacyl-ACP synthase III</fullName>
    </submittedName>
</protein>
<evidence type="ECO:0000313" key="5">
    <source>
        <dbReference type="EMBL" id="TMI96481.1"/>
    </source>
</evidence>
<evidence type="ECO:0000256" key="2">
    <source>
        <dbReference type="ARBA" id="ARBA00023315"/>
    </source>
</evidence>
<organism evidence="5 6">
    <name type="scientific">Candidatus Segetimicrobium genomatis</name>
    <dbReference type="NCBI Taxonomy" id="2569760"/>
    <lineage>
        <taxon>Bacteria</taxon>
        <taxon>Bacillati</taxon>
        <taxon>Candidatus Sysuimicrobiota</taxon>
        <taxon>Candidatus Sysuimicrobiia</taxon>
        <taxon>Candidatus Sysuimicrobiales</taxon>
        <taxon>Candidatus Segetimicrobiaceae</taxon>
        <taxon>Candidatus Segetimicrobium</taxon>
    </lineage>
</organism>
<dbReference type="CDD" id="cd00830">
    <property type="entry name" value="KAS_III"/>
    <property type="match status" value="1"/>
</dbReference>
<accession>A0A537KL20</accession>
<feature type="domain" description="Beta-ketoacyl-[acyl-carrier-protein] synthase III C-terminal" evidence="3">
    <location>
        <begin position="248"/>
        <end position="336"/>
    </location>
</feature>
<proteinExistence type="predicted"/>
<feature type="domain" description="Beta-ketoacyl-[acyl-carrier-protein] synthase III N-terminal" evidence="4">
    <location>
        <begin position="118"/>
        <end position="195"/>
    </location>
</feature>
<dbReference type="InterPro" id="IPR013751">
    <property type="entry name" value="ACP_syn_III_N"/>
</dbReference>
<dbReference type="GO" id="GO:0044550">
    <property type="term" value="P:secondary metabolite biosynthetic process"/>
    <property type="evidence" value="ECO:0007669"/>
    <property type="project" value="TreeGrafter"/>
</dbReference>
<dbReference type="Proteomes" id="UP000319353">
    <property type="component" value="Unassembled WGS sequence"/>
</dbReference>
<dbReference type="GO" id="GO:0006633">
    <property type="term" value="P:fatty acid biosynthetic process"/>
    <property type="evidence" value="ECO:0007669"/>
    <property type="project" value="InterPro"/>
</dbReference>
<dbReference type="Pfam" id="PF08545">
    <property type="entry name" value="ACP_syn_III"/>
    <property type="match status" value="1"/>
</dbReference>
<dbReference type="EMBL" id="VBAL01000253">
    <property type="protein sequence ID" value="TMI96481.1"/>
    <property type="molecule type" value="Genomic_DNA"/>
</dbReference>
<evidence type="ECO:0000259" key="3">
    <source>
        <dbReference type="Pfam" id="PF08541"/>
    </source>
</evidence>
<evidence type="ECO:0000259" key="4">
    <source>
        <dbReference type="Pfam" id="PF08545"/>
    </source>
</evidence>
<dbReference type="InterPro" id="IPR016039">
    <property type="entry name" value="Thiolase-like"/>
</dbReference>
<dbReference type="InterPro" id="IPR013747">
    <property type="entry name" value="ACP_syn_III_C"/>
</dbReference>
<dbReference type="AlphaFoldDB" id="A0A537KL20"/>
<name>A0A537KL20_9BACT</name>
<reference evidence="5 6" key="1">
    <citation type="journal article" date="2019" name="Nat. Microbiol.">
        <title>Mediterranean grassland soil C-N compound turnover is dependent on rainfall and depth, and is mediated by genomically divergent microorganisms.</title>
        <authorList>
            <person name="Diamond S."/>
            <person name="Andeer P.F."/>
            <person name="Li Z."/>
            <person name="Crits-Christoph A."/>
            <person name="Burstein D."/>
            <person name="Anantharaman K."/>
            <person name="Lane K.R."/>
            <person name="Thomas B.C."/>
            <person name="Pan C."/>
            <person name="Northen T.R."/>
            <person name="Banfield J.F."/>
        </authorList>
    </citation>
    <scope>NUCLEOTIDE SEQUENCE [LARGE SCALE GENOMIC DNA]</scope>
    <source>
        <strain evidence="5">NP_4</strain>
    </source>
</reference>
<dbReference type="SUPFAM" id="SSF53901">
    <property type="entry name" value="Thiolase-like"/>
    <property type="match status" value="1"/>
</dbReference>
<dbReference type="Gene3D" id="3.40.47.10">
    <property type="match status" value="1"/>
</dbReference>
<evidence type="ECO:0000313" key="6">
    <source>
        <dbReference type="Proteomes" id="UP000319353"/>
    </source>
</evidence>
<keyword evidence="1" id="KW-0808">Transferase</keyword>
<gene>
    <name evidence="5" type="ORF">E6H01_13840</name>
</gene>
<comment type="caution">
    <text evidence="5">The sequence shown here is derived from an EMBL/GenBank/DDBJ whole genome shotgun (WGS) entry which is preliminary data.</text>
</comment>